<protein>
    <submittedName>
        <fullName evidence="2">Uncharacterized protein</fullName>
    </submittedName>
</protein>
<feature type="non-terminal residue" evidence="2">
    <location>
        <position position="194"/>
    </location>
</feature>
<dbReference type="AlphaFoldDB" id="A0AAV6HEV5"/>
<gene>
    <name evidence="2" type="ORF">AALO_G00028130</name>
</gene>
<keyword evidence="3" id="KW-1185">Reference proteome</keyword>
<dbReference type="Proteomes" id="UP000823561">
    <property type="component" value="Chromosome 2"/>
</dbReference>
<feature type="compositionally biased region" description="Polar residues" evidence="1">
    <location>
        <begin position="165"/>
        <end position="175"/>
    </location>
</feature>
<evidence type="ECO:0000313" key="3">
    <source>
        <dbReference type="Proteomes" id="UP000823561"/>
    </source>
</evidence>
<feature type="compositionally biased region" description="Basic and acidic residues" evidence="1">
    <location>
        <begin position="185"/>
        <end position="194"/>
    </location>
</feature>
<evidence type="ECO:0000256" key="1">
    <source>
        <dbReference type="SAM" id="MobiDB-lite"/>
    </source>
</evidence>
<feature type="region of interest" description="Disordered" evidence="1">
    <location>
        <begin position="165"/>
        <end position="194"/>
    </location>
</feature>
<name>A0AAV6HEV5_9TELE</name>
<organism evidence="2 3">
    <name type="scientific">Alosa alosa</name>
    <name type="common">allis shad</name>
    <dbReference type="NCBI Taxonomy" id="278164"/>
    <lineage>
        <taxon>Eukaryota</taxon>
        <taxon>Metazoa</taxon>
        <taxon>Chordata</taxon>
        <taxon>Craniata</taxon>
        <taxon>Vertebrata</taxon>
        <taxon>Euteleostomi</taxon>
        <taxon>Actinopterygii</taxon>
        <taxon>Neopterygii</taxon>
        <taxon>Teleostei</taxon>
        <taxon>Clupei</taxon>
        <taxon>Clupeiformes</taxon>
        <taxon>Clupeoidei</taxon>
        <taxon>Clupeidae</taxon>
        <taxon>Alosa</taxon>
    </lineage>
</organism>
<reference evidence="2" key="1">
    <citation type="submission" date="2020-10" db="EMBL/GenBank/DDBJ databases">
        <title>Chromosome-scale genome assembly of the Allis shad, Alosa alosa.</title>
        <authorList>
            <person name="Margot Z."/>
            <person name="Christophe K."/>
            <person name="Cabau C."/>
            <person name="Louis A."/>
            <person name="Berthelot C."/>
            <person name="Parey E."/>
            <person name="Roest Crollius H."/>
            <person name="Montfort J."/>
            <person name="Robinson-Rechavi M."/>
            <person name="Bucao C."/>
            <person name="Bouchez O."/>
            <person name="Gislard M."/>
            <person name="Lluch J."/>
            <person name="Milhes M."/>
            <person name="Lampietro C."/>
            <person name="Lopez Roques C."/>
            <person name="Donnadieu C."/>
            <person name="Braasch I."/>
            <person name="Desvignes T."/>
            <person name="Postlethwait J."/>
            <person name="Bobe J."/>
            <person name="Guiguen Y."/>
        </authorList>
    </citation>
    <scope>NUCLEOTIDE SEQUENCE</scope>
    <source>
        <strain evidence="2">M-15738</strain>
        <tissue evidence="2">Blood</tissue>
    </source>
</reference>
<accession>A0AAV6HEV5</accession>
<evidence type="ECO:0000313" key="2">
    <source>
        <dbReference type="EMBL" id="KAG5284570.1"/>
    </source>
</evidence>
<sequence length="194" mass="22269">MCWMVCILYERVRTRTWKDGMRCFPDGMRCFPAPGPGSMAWCARCLFPCSRIWNDGMLCEVFPCSGTWIDGMLCEVFPCSGTCNDGVVCEVFPCSGTWNGEVFPWCALDNIKQLTLNLPQNLIGNSIGYHQLLYLHHLCNIWLEVRQLQITWLYCQERGTQTTIHGTHKGSQQHSYRIRKGWSHSADKKGYTRG</sequence>
<proteinExistence type="predicted"/>
<dbReference type="EMBL" id="JADWDJ010000002">
    <property type="protein sequence ID" value="KAG5284570.1"/>
    <property type="molecule type" value="Genomic_DNA"/>
</dbReference>
<comment type="caution">
    <text evidence="2">The sequence shown here is derived from an EMBL/GenBank/DDBJ whole genome shotgun (WGS) entry which is preliminary data.</text>
</comment>